<proteinExistence type="predicted"/>
<dbReference type="EMBL" id="AAUW01000044">
    <property type="protein sequence ID" value="EAV40113.1"/>
    <property type="molecule type" value="Genomic_DNA"/>
</dbReference>
<sequence>MTGLPHDLANGNSIFRQRPDRLVRLLPAQISVVLQLFRISQKLGVNDIAADRLPDLAHRPADSIEKGPAGILHKMLTVGDLLCIRQGLRDGLTIAATPVASDDRYRRMLGKP</sequence>
<organism evidence="1 2">
    <name type="scientific">Roseibium aggregatum (strain ATCC 25650 / DSM 13394 / JCM 20685 / NBRC 16684 / NCIMB 2208 / IAM 12614 / B1)</name>
    <name type="common">Stappia aggregata</name>
    <dbReference type="NCBI Taxonomy" id="384765"/>
    <lineage>
        <taxon>Bacteria</taxon>
        <taxon>Pseudomonadati</taxon>
        <taxon>Pseudomonadota</taxon>
        <taxon>Alphaproteobacteria</taxon>
        <taxon>Hyphomicrobiales</taxon>
        <taxon>Stappiaceae</taxon>
        <taxon>Roseibium</taxon>
    </lineage>
</organism>
<dbReference type="AlphaFoldDB" id="A0P4C4"/>
<name>A0P4C4_ROSAI</name>
<comment type="caution">
    <text evidence="1">The sequence shown here is derived from an EMBL/GenBank/DDBJ whole genome shotgun (WGS) entry which is preliminary data.</text>
</comment>
<evidence type="ECO:0000313" key="2">
    <source>
        <dbReference type="Proteomes" id="UP000004848"/>
    </source>
</evidence>
<accession>A0P4C4</accession>
<gene>
    <name evidence="1" type="ORF">SIAM614_28811</name>
</gene>
<evidence type="ECO:0000313" key="1">
    <source>
        <dbReference type="EMBL" id="EAV40113.1"/>
    </source>
</evidence>
<reference evidence="1 2" key="1">
    <citation type="submission" date="2006-05" db="EMBL/GenBank/DDBJ databases">
        <authorList>
            <person name="King G."/>
            <person name="Ferriera S."/>
            <person name="Johnson J."/>
            <person name="Kravitz S."/>
            <person name="Beeson K."/>
            <person name="Sutton G."/>
            <person name="Rogers Y.-H."/>
            <person name="Friedman R."/>
            <person name="Frazier M."/>
            <person name="Venter J.C."/>
        </authorList>
    </citation>
    <scope>NUCLEOTIDE SEQUENCE [LARGE SCALE GENOMIC DNA]</scope>
    <source>
        <strain evidence="2">ATCC 25650 / DSM 13394 / JCM 20685 / NBRC 16684 / NCIMB 2208 / IAM 12614 / B1</strain>
    </source>
</reference>
<protein>
    <submittedName>
        <fullName evidence="1">Uncharacterized protein</fullName>
    </submittedName>
</protein>
<dbReference type="Proteomes" id="UP000004848">
    <property type="component" value="Unassembled WGS sequence"/>
</dbReference>